<proteinExistence type="predicted"/>
<dbReference type="AlphaFoldDB" id="R3HKE4"/>
<name>R3HKE4_ENTFL</name>
<reference evidence="1 2" key="1">
    <citation type="submission" date="2013-02" db="EMBL/GenBank/DDBJ databases">
        <title>The Genome Sequence of Enterococcus faecalis ATCC_6055.</title>
        <authorList>
            <consortium name="The Broad Institute Genome Sequencing Platform"/>
            <consortium name="The Broad Institute Genome Sequencing Center for Infectious Disease"/>
            <person name="Earl A.M."/>
            <person name="Gilmore M.S."/>
            <person name="Lebreton F."/>
            <person name="Walker B."/>
            <person name="Young S.K."/>
            <person name="Zeng Q."/>
            <person name="Gargeya S."/>
            <person name="Fitzgerald M."/>
            <person name="Haas B."/>
            <person name="Abouelleil A."/>
            <person name="Alvarado L."/>
            <person name="Arachchi H.M."/>
            <person name="Berlin A.M."/>
            <person name="Chapman S.B."/>
            <person name="Dewar J."/>
            <person name="Goldberg J."/>
            <person name="Griggs A."/>
            <person name="Gujja S."/>
            <person name="Hansen M."/>
            <person name="Howarth C."/>
            <person name="Imamovic A."/>
            <person name="Larimer J."/>
            <person name="McCowan C."/>
            <person name="Murphy C."/>
            <person name="Neiman D."/>
            <person name="Pearson M."/>
            <person name="Priest M."/>
            <person name="Roberts A."/>
            <person name="Saif S."/>
            <person name="Shea T."/>
            <person name="Sisk P."/>
            <person name="Sykes S."/>
            <person name="Wortman J."/>
            <person name="Nusbaum C."/>
            <person name="Birren B."/>
        </authorList>
    </citation>
    <scope>NUCLEOTIDE SEQUENCE [LARGE SCALE GENOMIC DNA]</scope>
    <source>
        <strain evidence="1 2">ATCC 6055</strain>
    </source>
</reference>
<evidence type="ECO:0000313" key="2">
    <source>
        <dbReference type="Proteomes" id="UP000013638"/>
    </source>
</evidence>
<dbReference type="HOGENOM" id="CLU_2422356_0_0_9"/>
<protein>
    <submittedName>
        <fullName evidence="1">Uncharacterized protein</fullName>
    </submittedName>
</protein>
<dbReference type="EMBL" id="ASDZ01000055">
    <property type="protein sequence ID" value="EOK05938.1"/>
    <property type="molecule type" value="Genomic_DNA"/>
</dbReference>
<accession>R3HKE4</accession>
<dbReference type="Proteomes" id="UP000013638">
    <property type="component" value="Unassembled WGS sequence"/>
</dbReference>
<gene>
    <name evidence="1" type="ORF">WOU_03192</name>
</gene>
<dbReference type="PATRIC" id="fig|1169311.3.peg.3122"/>
<dbReference type="RefSeq" id="WP_010829314.1">
    <property type="nucleotide sequence ID" value="NZ_KB944856.1"/>
</dbReference>
<sequence>MTEKGYIFSNYRYIDQNKNILEYDEEIMNLLCSKEYEEYYVSPFQKINYQNGHVEYIFTTYTKDKEVVQTCGISLTQELESSLITIKLIEEEENVI</sequence>
<evidence type="ECO:0000313" key="1">
    <source>
        <dbReference type="EMBL" id="EOK05938.1"/>
    </source>
</evidence>
<comment type="caution">
    <text evidence="1">The sequence shown here is derived from an EMBL/GenBank/DDBJ whole genome shotgun (WGS) entry which is preliminary data.</text>
</comment>
<organism evidence="1 2">
    <name type="scientific">Enterococcus faecalis ATCC 6055</name>
    <dbReference type="NCBI Taxonomy" id="1169311"/>
    <lineage>
        <taxon>Bacteria</taxon>
        <taxon>Bacillati</taxon>
        <taxon>Bacillota</taxon>
        <taxon>Bacilli</taxon>
        <taxon>Lactobacillales</taxon>
        <taxon>Enterococcaceae</taxon>
        <taxon>Enterococcus</taxon>
    </lineage>
</organism>